<dbReference type="PROSITE" id="PS51935">
    <property type="entry name" value="NLPC_P60"/>
    <property type="match status" value="1"/>
</dbReference>
<dbReference type="InterPro" id="IPR000064">
    <property type="entry name" value="NLP_P60_dom"/>
</dbReference>
<dbReference type="Pfam" id="PF00877">
    <property type="entry name" value="NLPC_P60"/>
    <property type="match status" value="1"/>
</dbReference>
<evidence type="ECO:0000256" key="1">
    <source>
        <dbReference type="ARBA" id="ARBA00007074"/>
    </source>
</evidence>
<dbReference type="Proteomes" id="UP000199682">
    <property type="component" value="Unassembled WGS sequence"/>
</dbReference>
<dbReference type="SUPFAM" id="SSF54001">
    <property type="entry name" value="Cysteine proteinases"/>
    <property type="match status" value="1"/>
</dbReference>
<dbReference type="SUPFAM" id="SSF53955">
    <property type="entry name" value="Lysozyme-like"/>
    <property type="match status" value="1"/>
</dbReference>
<evidence type="ECO:0000256" key="3">
    <source>
        <dbReference type="ARBA" id="ARBA00022801"/>
    </source>
</evidence>
<gene>
    <name evidence="6" type="ORF">SAMN04488074_13715</name>
</gene>
<name>A0A1G9Z451_9PSEU</name>
<dbReference type="GO" id="GO:0006508">
    <property type="term" value="P:proteolysis"/>
    <property type="evidence" value="ECO:0007669"/>
    <property type="project" value="UniProtKB-KW"/>
</dbReference>
<proteinExistence type="inferred from homology"/>
<evidence type="ECO:0000256" key="4">
    <source>
        <dbReference type="ARBA" id="ARBA00022807"/>
    </source>
</evidence>
<dbReference type="Pfam" id="PF01464">
    <property type="entry name" value="SLT"/>
    <property type="match status" value="1"/>
</dbReference>
<dbReference type="Gene3D" id="3.90.1720.10">
    <property type="entry name" value="endopeptidase domain like (from Nostoc punctiforme)"/>
    <property type="match status" value="1"/>
</dbReference>
<keyword evidence="3 6" id="KW-0378">Hydrolase</keyword>
<dbReference type="CDD" id="cd13399">
    <property type="entry name" value="Slt35-like"/>
    <property type="match status" value="1"/>
</dbReference>
<dbReference type="Gene3D" id="1.10.530.10">
    <property type="match status" value="1"/>
</dbReference>
<evidence type="ECO:0000313" key="6">
    <source>
        <dbReference type="EMBL" id="SDN16007.1"/>
    </source>
</evidence>
<keyword evidence="2" id="KW-0645">Protease</keyword>
<dbReference type="InterPro" id="IPR038765">
    <property type="entry name" value="Papain-like_cys_pep_sf"/>
</dbReference>
<keyword evidence="4" id="KW-0788">Thiol protease</keyword>
<reference evidence="7" key="1">
    <citation type="submission" date="2016-10" db="EMBL/GenBank/DDBJ databases">
        <authorList>
            <person name="Varghese N."/>
            <person name="Submissions S."/>
        </authorList>
    </citation>
    <scope>NUCLEOTIDE SEQUENCE [LARGE SCALE GENOMIC DNA]</scope>
    <source>
        <strain evidence="7">DSM 44796</strain>
    </source>
</reference>
<dbReference type="InterPro" id="IPR023346">
    <property type="entry name" value="Lysozyme-like_dom_sf"/>
</dbReference>
<dbReference type="InterPro" id="IPR051794">
    <property type="entry name" value="PG_Endopeptidase_C40"/>
</dbReference>
<evidence type="ECO:0000259" key="5">
    <source>
        <dbReference type="PROSITE" id="PS51935"/>
    </source>
</evidence>
<dbReference type="AlphaFoldDB" id="A0A1G9Z451"/>
<protein>
    <submittedName>
        <fullName evidence="6">Cell wall-associated hydrolase, NlpC family</fullName>
    </submittedName>
</protein>
<dbReference type="PANTHER" id="PTHR47359:SF3">
    <property type="entry name" value="NLP_P60 DOMAIN-CONTAINING PROTEIN-RELATED"/>
    <property type="match status" value="1"/>
</dbReference>
<feature type="domain" description="NlpC/P60" evidence="5">
    <location>
        <begin position="198"/>
        <end position="323"/>
    </location>
</feature>
<organism evidence="6 7">
    <name type="scientific">Lentzea albidocapillata subsp. violacea</name>
    <dbReference type="NCBI Taxonomy" id="128104"/>
    <lineage>
        <taxon>Bacteria</taxon>
        <taxon>Bacillati</taxon>
        <taxon>Actinomycetota</taxon>
        <taxon>Actinomycetes</taxon>
        <taxon>Pseudonocardiales</taxon>
        <taxon>Pseudonocardiaceae</taxon>
        <taxon>Lentzea</taxon>
    </lineage>
</organism>
<evidence type="ECO:0000256" key="2">
    <source>
        <dbReference type="ARBA" id="ARBA00022670"/>
    </source>
</evidence>
<dbReference type="GO" id="GO:0008234">
    <property type="term" value="F:cysteine-type peptidase activity"/>
    <property type="evidence" value="ECO:0007669"/>
    <property type="project" value="UniProtKB-KW"/>
</dbReference>
<dbReference type="PANTHER" id="PTHR47359">
    <property type="entry name" value="PEPTIDOGLYCAN DL-ENDOPEPTIDASE CWLO"/>
    <property type="match status" value="1"/>
</dbReference>
<evidence type="ECO:0000313" key="7">
    <source>
        <dbReference type="Proteomes" id="UP000199682"/>
    </source>
</evidence>
<comment type="similarity">
    <text evidence="1">Belongs to the peptidase C40 family.</text>
</comment>
<dbReference type="EMBL" id="FNET01000037">
    <property type="protein sequence ID" value="SDN16007.1"/>
    <property type="molecule type" value="Genomic_DNA"/>
</dbReference>
<dbReference type="RefSeq" id="WP_090015168.1">
    <property type="nucleotide sequence ID" value="NZ_FNET01000037.1"/>
</dbReference>
<dbReference type="InterPro" id="IPR008258">
    <property type="entry name" value="Transglycosylase_SLT_dom_1"/>
</dbReference>
<accession>A0A1G9Z451</accession>
<sequence length="323" mass="32784">MIVKVGAAVIAAILVISMLIVGGVSGAISALLGGGGRPSATALADIPADYLTLYRAAAGVCPGLDWSILAAIGKVETDHGRSTLPGVHSGENVAGAAGVMQFLAPTFASVTSQHIIPPGGRTPPSRYDPHDAIHAAAYYLCDSGARDATDLYRAIFTYNRADWYVRKVLDQAALYTQAASDAAGACAASQSAGDLAVAPAAVVAVRFACGELGEPYVWGGDGPAEGGWDCSGLTKAAYAAAGIKLERVAQDQYNMGPLVPAGSPLQPGDLVYYGTSTANITHVGIAISPTHMVNAPEPGTTVRIDKIGRPLAATRPASGGSRG</sequence>